<sequence length="127" mass="15218">MDQPNHTVELDFSVLQFYDYYVVSRLREDVVFDRPQVKELVEVCNHYFEDRHFVYISQRVHNYNVNPTIYLKLEEARHLCGIAIVSQKTSALNMAAFEKNFAKVPFEVFLDLKEAQKWAKQMLKERR</sequence>
<dbReference type="OrthoDB" id="1144359at2"/>
<dbReference type="STRING" id="390640.SAMN04488034_10210"/>
<dbReference type="RefSeq" id="WP_093112365.1">
    <property type="nucleotide sequence ID" value="NZ_FNGG01000002.1"/>
</dbReference>
<protein>
    <recommendedName>
        <fullName evidence="3">STAS/SEC14 domain-containing protein</fullName>
    </recommendedName>
</protein>
<dbReference type="EMBL" id="FNUG01000002">
    <property type="protein sequence ID" value="SEE68452.1"/>
    <property type="molecule type" value="Genomic_DNA"/>
</dbReference>
<organism evidence="1 2">
    <name type="scientific">Salinimicrobium catena</name>
    <dbReference type="NCBI Taxonomy" id="390640"/>
    <lineage>
        <taxon>Bacteria</taxon>
        <taxon>Pseudomonadati</taxon>
        <taxon>Bacteroidota</taxon>
        <taxon>Flavobacteriia</taxon>
        <taxon>Flavobacteriales</taxon>
        <taxon>Flavobacteriaceae</taxon>
        <taxon>Salinimicrobium</taxon>
    </lineage>
</organism>
<dbReference type="Proteomes" id="UP000199448">
    <property type="component" value="Unassembled WGS sequence"/>
</dbReference>
<evidence type="ECO:0000313" key="1">
    <source>
        <dbReference type="EMBL" id="SEE68452.1"/>
    </source>
</evidence>
<name>A0A1H5KUF2_9FLAO</name>
<reference evidence="1 2" key="1">
    <citation type="submission" date="2016-10" db="EMBL/GenBank/DDBJ databases">
        <authorList>
            <person name="de Groot N.N."/>
        </authorList>
    </citation>
    <scope>NUCLEOTIDE SEQUENCE [LARGE SCALE GENOMIC DNA]</scope>
    <source>
        <strain evidence="1 2">DSM 23553</strain>
    </source>
</reference>
<proteinExistence type="predicted"/>
<gene>
    <name evidence="1" type="ORF">SAMN04488034_10210</name>
</gene>
<dbReference type="AlphaFoldDB" id="A0A1H5KUF2"/>
<accession>A0A1H5KUF2</accession>
<evidence type="ECO:0000313" key="2">
    <source>
        <dbReference type="Proteomes" id="UP000199448"/>
    </source>
</evidence>
<keyword evidence="2" id="KW-1185">Reference proteome</keyword>
<evidence type="ECO:0008006" key="3">
    <source>
        <dbReference type="Google" id="ProtNLM"/>
    </source>
</evidence>